<keyword evidence="1" id="KW-0472">Membrane</keyword>
<evidence type="ECO:0000256" key="1">
    <source>
        <dbReference type="SAM" id="Phobius"/>
    </source>
</evidence>
<dbReference type="EMBL" id="LAVV01007057">
    <property type="protein sequence ID" value="KNZ57268.1"/>
    <property type="molecule type" value="Genomic_DNA"/>
</dbReference>
<gene>
    <name evidence="2" type="ORF">VP01_2199g4</name>
</gene>
<dbReference type="OrthoDB" id="3341079at2759"/>
<accession>A0A0L6V933</accession>
<feature type="transmembrane region" description="Helical" evidence="1">
    <location>
        <begin position="59"/>
        <end position="77"/>
    </location>
</feature>
<reference evidence="2 3" key="1">
    <citation type="submission" date="2015-08" db="EMBL/GenBank/DDBJ databases">
        <title>Next Generation Sequencing and Analysis of the Genome of Puccinia sorghi L Schw, the Causal Agent of Maize Common Rust.</title>
        <authorList>
            <person name="Rochi L."/>
            <person name="Burguener G."/>
            <person name="Darino M."/>
            <person name="Turjanski A."/>
            <person name="Kreff E."/>
            <person name="Dieguez M.J."/>
            <person name="Sacco F."/>
        </authorList>
    </citation>
    <scope>NUCLEOTIDE SEQUENCE [LARGE SCALE GENOMIC DNA]</scope>
    <source>
        <strain evidence="2 3">RO10H11247</strain>
    </source>
</reference>
<dbReference type="AlphaFoldDB" id="A0A0L6V933"/>
<proteinExistence type="predicted"/>
<protein>
    <submittedName>
        <fullName evidence="2">Uncharacterized protein</fullName>
    </submittedName>
</protein>
<evidence type="ECO:0000313" key="3">
    <source>
        <dbReference type="Proteomes" id="UP000037035"/>
    </source>
</evidence>
<keyword evidence="3" id="KW-1185">Reference proteome</keyword>
<dbReference type="Proteomes" id="UP000037035">
    <property type="component" value="Unassembled WGS sequence"/>
</dbReference>
<comment type="caution">
    <text evidence="2">The sequence shown here is derived from an EMBL/GenBank/DDBJ whole genome shotgun (WGS) entry which is preliminary data.</text>
</comment>
<evidence type="ECO:0000313" key="2">
    <source>
        <dbReference type="EMBL" id="KNZ57268.1"/>
    </source>
</evidence>
<dbReference type="VEuPathDB" id="FungiDB:VP01_2199g4"/>
<keyword evidence="1" id="KW-0812">Transmembrane</keyword>
<sequence>MVQRDGTSSSVGKGGYVGRRAESMAAGNDDGMAAVRQILAHEMSDPECRKANMDILKGFALFFSSIAFFKFAGDLLVPAF</sequence>
<keyword evidence="1" id="KW-1133">Transmembrane helix</keyword>
<organism evidence="2 3">
    <name type="scientific">Puccinia sorghi</name>
    <dbReference type="NCBI Taxonomy" id="27349"/>
    <lineage>
        <taxon>Eukaryota</taxon>
        <taxon>Fungi</taxon>
        <taxon>Dikarya</taxon>
        <taxon>Basidiomycota</taxon>
        <taxon>Pucciniomycotina</taxon>
        <taxon>Pucciniomycetes</taxon>
        <taxon>Pucciniales</taxon>
        <taxon>Pucciniaceae</taxon>
        <taxon>Puccinia</taxon>
    </lineage>
</organism>
<name>A0A0L6V933_9BASI</name>